<feature type="domain" description="Rhodanese" evidence="1">
    <location>
        <begin position="45"/>
        <end position="135"/>
    </location>
</feature>
<keyword evidence="3" id="KW-1185">Reference proteome</keyword>
<dbReference type="EMBL" id="CP037867">
    <property type="protein sequence ID" value="QBM27023.1"/>
    <property type="molecule type" value="Genomic_DNA"/>
</dbReference>
<dbReference type="PANTHER" id="PTHR43031:SF18">
    <property type="entry name" value="RHODANESE-RELATED SULFURTRANSFERASES"/>
    <property type="match status" value="1"/>
</dbReference>
<gene>
    <name evidence="2" type="primary">pspE</name>
    <name evidence="2" type="ORF">HPF_04970</name>
</gene>
<dbReference type="PANTHER" id="PTHR43031">
    <property type="entry name" value="FAD-DEPENDENT OXIDOREDUCTASE"/>
    <property type="match status" value="1"/>
</dbReference>
<dbReference type="AlphaFoldDB" id="A0A4V1AB79"/>
<dbReference type="GO" id="GO:0004792">
    <property type="term" value="F:thiosulfate-cyanide sulfurtransferase activity"/>
    <property type="evidence" value="ECO:0007669"/>
    <property type="project" value="UniProtKB-EC"/>
</dbReference>
<dbReference type="Gene3D" id="3.40.250.10">
    <property type="entry name" value="Rhodanese-like domain"/>
    <property type="match status" value="1"/>
</dbReference>
<name>A0A4V1AB79_HYDPS</name>
<dbReference type="SMART" id="SM00450">
    <property type="entry name" value="RHOD"/>
    <property type="match status" value="1"/>
</dbReference>
<keyword evidence="2" id="KW-0808">Transferase</keyword>
<dbReference type="RefSeq" id="WP_133155912.1">
    <property type="nucleotide sequence ID" value="NZ_CP037867.1"/>
</dbReference>
<organism evidence="2 3">
    <name type="scientific">Hydrogenophaga pseudoflava</name>
    <name type="common">Pseudomonas carboxydoflava</name>
    <dbReference type="NCBI Taxonomy" id="47421"/>
    <lineage>
        <taxon>Bacteria</taxon>
        <taxon>Pseudomonadati</taxon>
        <taxon>Pseudomonadota</taxon>
        <taxon>Betaproteobacteria</taxon>
        <taxon>Burkholderiales</taxon>
        <taxon>Comamonadaceae</taxon>
        <taxon>Hydrogenophaga</taxon>
    </lineage>
</organism>
<sequence length="136" mass="14124">MSFFLDNWMLFAIALASGGMLMFPALTSGGGAAGLTPAEVVQLINREKAAVVDVCGPDEFAAGHVTGAKNVPLPELEAKLAGVVKNKNLPLVLVCASGMRSKRAVSIAKKLGYENTHSLTGGMGAWRTANLPVEKA</sequence>
<evidence type="ECO:0000259" key="1">
    <source>
        <dbReference type="PROSITE" id="PS50206"/>
    </source>
</evidence>
<reference evidence="2 3" key="1">
    <citation type="submission" date="2019-03" db="EMBL/GenBank/DDBJ databases">
        <authorList>
            <person name="Sebastian G."/>
            <person name="Baumann P."/>
            <person name="Ruckert C."/>
            <person name="Kalinowski J."/>
            <person name="Nebel B."/>
            <person name="Takors R."/>
            <person name="Blombach B."/>
        </authorList>
    </citation>
    <scope>NUCLEOTIDE SEQUENCE [LARGE SCALE GENOMIC DNA]</scope>
    <source>
        <strain evidence="2 3">DSM 1084</strain>
    </source>
</reference>
<dbReference type="InterPro" id="IPR001763">
    <property type="entry name" value="Rhodanese-like_dom"/>
</dbReference>
<dbReference type="PROSITE" id="PS50206">
    <property type="entry name" value="RHODANESE_3"/>
    <property type="match status" value="1"/>
</dbReference>
<evidence type="ECO:0000313" key="2">
    <source>
        <dbReference type="EMBL" id="QBM27023.1"/>
    </source>
</evidence>
<dbReference type="InterPro" id="IPR036873">
    <property type="entry name" value="Rhodanese-like_dom_sf"/>
</dbReference>
<evidence type="ECO:0000313" key="3">
    <source>
        <dbReference type="Proteomes" id="UP000293912"/>
    </source>
</evidence>
<protein>
    <submittedName>
        <fullName evidence="2">Thiosulfate sulfurtransferase PspE</fullName>
        <ecNumber evidence="2">2.8.1.1</ecNumber>
    </submittedName>
</protein>
<dbReference type="KEGG" id="hpse:HPF_04970"/>
<dbReference type="InterPro" id="IPR050229">
    <property type="entry name" value="GlpE_sulfurtransferase"/>
</dbReference>
<dbReference type="Pfam" id="PF00581">
    <property type="entry name" value="Rhodanese"/>
    <property type="match status" value="1"/>
</dbReference>
<proteinExistence type="predicted"/>
<accession>A0A4V1AB79</accession>
<dbReference type="SUPFAM" id="SSF52821">
    <property type="entry name" value="Rhodanese/Cell cycle control phosphatase"/>
    <property type="match status" value="1"/>
</dbReference>
<dbReference type="Proteomes" id="UP000293912">
    <property type="component" value="Chromosome"/>
</dbReference>
<dbReference type="CDD" id="cd00158">
    <property type="entry name" value="RHOD"/>
    <property type="match status" value="1"/>
</dbReference>
<dbReference type="EC" id="2.8.1.1" evidence="2"/>